<dbReference type="PRINTS" id="PR00120">
    <property type="entry name" value="HATPASE"/>
</dbReference>
<dbReference type="InterPro" id="IPR001757">
    <property type="entry name" value="P_typ_ATPase"/>
</dbReference>
<keyword evidence="8" id="KW-0472">Membrane</keyword>
<dbReference type="EMBL" id="LLXH01008499">
    <property type="protein sequence ID" value="PKC51025.1"/>
    <property type="molecule type" value="Genomic_DNA"/>
</dbReference>
<evidence type="ECO:0000256" key="1">
    <source>
        <dbReference type="ARBA" id="ARBA00004141"/>
    </source>
</evidence>
<dbReference type="GO" id="GO:0005524">
    <property type="term" value="F:ATP binding"/>
    <property type="evidence" value="ECO:0007669"/>
    <property type="project" value="UniProtKB-KW"/>
</dbReference>
<dbReference type="SUPFAM" id="SSF56784">
    <property type="entry name" value="HAD-like"/>
    <property type="match status" value="1"/>
</dbReference>
<dbReference type="GO" id="GO:0016887">
    <property type="term" value="F:ATP hydrolysis activity"/>
    <property type="evidence" value="ECO:0007669"/>
    <property type="project" value="InterPro"/>
</dbReference>
<name>A0A2N0QIZ7_9GLOM</name>
<dbReference type="Proteomes" id="UP000232688">
    <property type="component" value="Unassembled WGS sequence"/>
</dbReference>
<evidence type="ECO:0000313" key="9">
    <source>
        <dbReference type="EMBL" id="PKC51025.1"/>
    </source>
</evidence>
<proteinExistence type="inferred from homology"/>
<evidence type="ECO:0000313" key="10">
    <source>
        <dbReference type="Proteomes" id="UP000232688"/>
    </source>
</evidence>
<dbReference type="GO" id="GO:0046872">
    <property type="term" value="F:metal ion binding"/>
    <property type="evidence" value="ECO:0007669"/>
    <property type="project" value="UniProtKB-KW"/>
</dbReference>
<organism evidence="9 10">
    <name type="scientific">Rhizophagus irregularis</name>
    <dbReference type="NCBI Taxonomy" id="588596"/>
    <lineage>
        <taxon>Eukaryota</taxon>
        <taxon>Fungi</taxon>
        <taxon>Fungi incertae sedis</taxon>
        <taxon>Mucoromycota</taxon>
        <taxon>Glomeromycotina</taxon>
        <taxon>Glomeromycetes</taxon>
        <taxon>Glomerales</taxon>
        <taxon>Glomeraceae</taxon>
        <taxon>Rhizophagus</taxon>
    </lineage>
</organism>
<comment type="similarity">
    <text evidence="2">Belongs to the cation transport ATPase (P-type) (TC 3.A.3) family. Type IB subfamily.</text>
</comment>
<keyword evidence="6" id="KW-0460">Magnesium</keyword>
<reference evidence="9 10" key="1">
    <citation type="submission" date="2017-10" db="EMBL/GenBank/DDBJ databases">
        <title>Extensive intraspecific genome diversity in a model arbuscular mycorrhizal fungus.</title>
        <authorList>
            <person name="Chen E.C.H."/>
            <person name="Morin E."/>
            <person name="Baudet D."/>
            <person name="Noel J."/>
            <person name="Ndikumana S."/>
            <person name="Charron P."/>
            <person name="St-Onge C."/>
            <person name="Giorgi J."/>
            <person name="Grigoriev I.V."/>
            <person name="Roux C."/>
            <person name="Martin F.M."/>
            <person name="Corradi N."/>
        </authorList>
    </citation>
    <scope>NUCLEOTIDE SEQUENCE [LARGE SCALE GENOMIC DNA]</scope>
    <source>
        <strain evidence="9 10">A1</strain>
    </source>
</reference>
<keyword evidence="3" id="KW-0479">Metal-binding</keyword>
<reference evidence="9 10" key="2">
    <citation type="submission" date="2017-10" db="EMBL/GenBank/DDBJ databases">
        <title>Genome analyses suggest a sexual origin of heterokaryosis in a supposedly ancient asexual fungus.</title>
        <authorList>
            <person name="Corradi N."/>
            <person name="Sedzielewska K."/>
            <person name="Noel J."/>
            <person name="Charron P."/>
            <person name="Farinelli L."/>
            <person name="Marton T."/>
            <person name="Kruger M."/>
            <person name="Pelin A."/>
            <person name="Brachmann A."/>
            <person name="Corradi N."/>
        </authorList>
    </citation>
    <scope>NUCLEOTIDE SEQUENCE [LARGE SCALE GENOMIC DNA]</scope>
    <source>
        <strain evidence="9 10">A1</strain>
    </source>
</reference>
<evidence type="ECO:0000256" key="3">
    <source>
        <dbReference type="ARBA" id="ARBA00022723"/>
    </source>
</evidence>
<accession>A0A2N0QIZ7</accession>
<keyword evidence="8" id="KW-0812">Transmembrane</keyword>
<keyword evidence="5" id="KW-0067">ATP-binding</keyword>
<feature type="transmembrane region" description="Helical" evidence="8">
    <location>
        <begin position="108"/>
        <end position="127"/>
    </location>
</feature>
<dbReference type="Gene3D" id="3.40.50.1000">
    <property type="entry name" value="HAD superfamily/HAD-like"/>
    <property type="match status" value="1"/>
</dbReference>
<protein>
    <submittedName>
        <fullName evidence="9">HAD-like protein</fullName>
    </submittedName>
</protein>
<dbReference type="NCBIfam" id="TIGR01494">
    <property type="entry name" value="ATPase_P-type"/>
    <property type="match status" value="1"/>
</dbReference>
<evidence type="ECO:0000256" key="7">
    <source>
        <dbReference type="ARBA" id="ARBA00022967"/>
    </source>
</evidence>
<evidence type="ECO:0000256" key="2">
    <source>
        <dbReference type="ARBA" id="ARBA00006024"/>
    </source>
</evidence>
<dbReference type="GO" id="GO:0016020">
    <property type="term" value="C:membrane"/>
    <property type="evidence" value="ECO:0007669"/>
    <property type="project" value="UniProtKB-SubCell"/>
</dbReference>
<dbReference type="AlphaFoldDB" id="A0A2N0QIZ7"/>
<dbReference type="InterPro" id="IPR036412">
    <property type="entry name" value="HAD-like_sf"/>
</dbReference>
<dbReference type="VEuPathDB" id="FungiDB:RhiirA1_484724"/>
<evidence type="ECO:0000256" key="6">
    <source>
        <dbReference type="ARBA" id="ARBA00022842"/>
    </source>
</evidence>
<dbReference type="PANTHER" id="PTHR43079:SF1">
    <property type="entry name" value="CADMIUM_ZINC-TRANSPORTING ATPASE HMA1, CHLOROPLASTIC-RELATED"/>
    <property type="match status" value="1"/>
</dbReference>
<gene>
    <name evidence="9" type="ORF">RhiirA1_484724</name>
</gene>
<dbReference type="Pfam" id="PF00702">
    <property type="entry name" value="Hydrolase"/>
    <property type="match status" value="1"/>
</dbReference>
<dbReference type="PANTHER" id="PTHR43079">
    <property type="entry name" value="PROBABLE CADMIUM/ZINC-TRANSPORTING ATPASE HMA1"/>
    <property type="match status" value="1"/>
</dbReference>
<evidence type="ECO:0000256" key="4">
    <source>
        <dbReference type="ARBA" id="ARBA00022741"/>
    </source>
</evidence>
<comment type="subcellular location">
    <subcellularLocation>
        <location evidence="1">Membrane</location>
        <topology evidence="1">Multi-pass membrane protein</topology>
    </subcellularLocation>
</comment>
<dbReference type="InterPro" id="IPR051949">
    <property type="entry name" value="Cation_Transport_ATPase"/>
</dbReference>
<sequence>MLTGDNEKTAKTIAAEAGVTEYIANCLPETKVDHVKKYLNDYKYVGMVGDGINDAPALATATVGIAMGGGTDVALETSDMVLIKNDLSKIAYAVRLSRKMQRIVKQNIIFSISVIALLVISNFLQAVDLPFGVIGHEGSTILVILNGLRLLNRNL</sequence>
<comment type="caution">
    <text evidence="9">The sequence shown here is derived from an EMBL/GenBank/DDBJ whole genome shotgun (WGS) entry which is preliminary data.</text>
</comment>
<keyword evidence="4" id="KW-0547">Nucleotide-binding</keyword>
<keyword evidence="7" id="KW-1278">Translocase</keyword>
<evidence type="ECO:0000256" key="8">
    <source>
        <dbReference type="SAM" id="Phobius"/>
    </source>
</evidence>
<dbReference type="PRINTS" id="PR00119">
    <property type="entry name" value="CATATPASE"/>
</dbReference>
<dbReference type="InterPro" id="IPR023214">
    <property type="entry name" value="HAD_sf"/>
</dbReference>
<evidence type="ECO:0000256" key="5">
    <source>
        <dbReference type="ARBA" id="ARBA00022840"/>
    </source>
</evidence>
<keyword evidence="8" id="KW-1133">Transmembrane helix</keyword>